<dbReference type="Pfam" id="PF00364">
    <property type="entry name" value="Biotin_lipoyl"/>
    <property type="match status" value="1"/>
</dbReference>
<organism evidence="10 11">
    <name type="scientific">Brevibacillus fulvus</name>
    <dbReference type="NCBI Taxonomy" id="1125967"/>
    <lineage>
        <taxon>Bacteria</taxon>
        <taxon>Bacillati</taxon>
        <taxon>Bacillota</taxon>
        <taxon>Bacilli</taxon>
        <taxon>Bacillales</taxon>
        <taxon>Paenibacillaceae</taxon>
        <taxon>Brevibacillus</taxon>
    </lineage>
</organism>
<dbReference type="Pfam" id="PF00198">
    <property type="entry name" value="2-oxoacid_dh"/>
    <property type="match status" value="1"/>
</dbReference>
<evidence type="ECO:0000259" key="9">
    <source>
        <dbReference type="PROSITE" id="PS51826"/>
    </source>
</evidence>
<dbReference type="CDD" id="cd06849">
    <property type="entry name" value="lipoyl_domain"/>
    <property type="match status" value="1"/>
</dbReference>
<gene>
    <name evidence="10" type="ORF">JOD01_000197</name>
</gene>
<protein>
    <recommendedName>
        <fullName evidence="6">Dihydrolipoamide acetyltransferase component of pyruvate dehydrogenase complex</fullName>
        <ecNumber evidence="6">2.3.1.-</ecNumber>
    </recommendedName>
</protein>
<evidence type="ECO:0000256" key="1">
    <source>
        <dbReference type="ARBA" id="ARBA00001938"/>
    </source>
</evidence>
<reference evidence="10" key="1">
    <citation type="submission" date="2021-01" db="EMBL/GenBank/DDBJ databases">
        <title>Genomic Encyclopedia of Type Strains, Phase IV (KMG-IV): sequencing the most valuable type-strain genomes for metagenomic binning, comparative biology and taxonomic classification.</title>
        <authorList>
            <person name="Goeker M."/>
        </authorList>
    </citation>
    <scope>NUCLEOTIDE SEQUENCE</scope>
    <source>
        <strain evidence="10">DSM 25523</strain>
    </source>
</reference>
<dbReference type="FunFam" id="3.30.559.10:FF:000007">
    <property type="entry name" value="Dihydrolipoamide acetyltransferase component of pyruvate dehydrogenase complex"/>
    <property type="match status" value="1"/>
</dbReference>
<evidence type="ECO:0000313" key="11">
    <source>
        <dbReference type="Proteomes" id="UP000717624"/>
    </source>
</evidence>
<sequence length="427" mass="45804">MATKVLMPQLGESVTEGTISKWLVKVGDVVQKYDALAEVATDKVNAEVPSTVAGKVTEIVVPEGETVSVGTLILYIEEAGSAAAEPSADTVIRQESGMASGQHEQTAASAAAKQRFSPAVLRLAQEHNIDLTLITGTGAGGRITRKDVQQVIEQGGQKSTAQTAPAPRNSPAVYEEPSVKAPAISTPTPSIPKPSQGDLVIPVTPLRKTIAARMTQSKQEIPHAWTMVEVDVTNLVKLRNRWKTKVKEQEGINLTFLPFFIKAVVEALKEYPMMNSTWQGEQIVVRKDVNISIAVATEDALFVPVIKNADQKSVFGIAKAVEELAAKTRAGKLTLDDMSGGTFTVNNTGSFGSVLSVPIINPPQAAILSVEAIVKRPVVIEDMIAIRSMVNLCLSLDHRILDGLVCGRFLQSVKQKLENIGPDTPIY</sequence>
<dbReference type="Gene3D" id="3.30.559.10">
    <property type="entry name" value="Chloramphenicol acetyltransferase-like domain"/>
    <property type="match status" value="1"/>
</dbReference>
<dbReference type="PANTHER" id="PTHR43178">
    <property type="entry name" value="DIHYDROLIPOAMIDE ACETYLTRANSFERASE COMPONENT OF PYRUVATE DEHYDROGENASE COMPLEX"/>
    <property type="match status" value="1"/>
</dbReference>
<dbReference type="AlphaFoldDB" id="A0A938XVA2"/>
<dbReference type="PROSITE" id="PS51826">
    <property type="entry name" value="PSBD"/>
    <property type="match status" value="1"/>
</dbReference>
<evidence type="ECO:0000256" key="6">
    <source>
        <dbReference type="RuleBase" id="RU003423"/>
    </source>
</evidence>
<dbReference type="Gene3D" id="4.10.320.10">
    <property type="entry name" value="E3-binding domain"/>
    <property type="match status" value="1"/>
</dbReference>
<dbReference type="InterPro" id="IPR011053">
    <property type="entry name" value="Single_hybrid_motif"/>
</dbReference>
<keyword evidence="3 6" id="KW-0808">Transferase</keyword>
<dbReference type="Gene3D" id="2.40.50.100">
    <property type="match status" value="1"/>
</dbReference>
<evidence type="ECO:0000256" key="7">
    <source>
        <dbReference type="SAM" id="MobiDB-lite"/>
    </source>
</evidence>
<dbReference type="GO" id="GO:0016407">
    <property type="term" value="F:acetyltransferase activity"/>
    <property type="evidence" value="ECO:0007669"/>
    <property type="project" value="TreeGrafter"/>
</dbReference>
<proteinExistence type="inferred from homology"/>
<dbReference type="InterPro" id="IPR050743">
    <property type="entry name" value="2-oxoacid_DH_E2_comp"/>
</dbReference>
<keyword evidence="11" id="KW-1185">Reference proteome</keyword>
<comment type="cofactor">
    <cofactor evidence="1 6">
        <name>(R)-lipoate</name>
        <dbReference type="ChEBI" id="CHEBI:83088"/>
    </cofactor>
</comment>
<evidence type="ECO:0000256" key="5">
    <source>
        <dbReference type="ARBA" id="ARBA00023315"/>
    </source>
</evidence>
<dbReference type="SUPFAM" id="SSF51230">
    <property type="entry name" value="Single hybrid motif"/>
    <property type="match status" value="1"/>
</dbReference>
<accession>A0A938XVA2</accession>
<keyword evidence="5 6" id="KW-0012">Acyltransferase</keyword>
<keyword evidence="4 6" id="KW-0450">Lipoyl</keyword>
<dbReference type="InterPro" id="IPR003016">
    <property type="entry name" value="2-oxoA_DH_lipoyl-BS"/>
</dbReference>
<dbReference type="FunFam" id="4.10.320.10:FF:000008">
    <property type="entry name" value="Dihydrolipoamide acetyltransferase component of pyruvate dehydrogenase complex"/>
    <property type="match status" value="1"/>
</dbReference>
<name>A0A938XVA2_9BACL</name>
<dbReference type="EC" id="2.3.1.-" evidence="6"/>
<dbReference type="SUPFAM" id="SSF52777">
    <property type="entry name" value="CoA-dependent acyltransferases"/>
    <property type="match status" value="1"/>
</dbReference>
<evidence type="ECO:0000256" key="3">
    <source>
        <dbReference type="ARBA" id="ARBA00022679"/>
    </source>
</evidence>
<evidence type="ECO:0000313" key="10">
    <source>
        <dbReference type="EMBL" id="MBM7588611.1"/>
    </source>
</evidence>
<dbReference type="Pfam" id="PF02817">
    <property type="entry name" value="E3_binding"/>
    <property type="match status" value="1"/>
</dbReference>
<dbReference type="RefSeq" id="WP_204516356.1">
    <property type="nucleotide sequence ID" value="NZ_BAABIN010000009.1"/>
</dbReference>
<feature type="region of interest" description="Disordered" evidence="7">
    <location>
        <begin position="151"/>
        <end position="198"/>
    </location>
</feature>
<comment type="caution">
    <text evidence="10">The sequence shown here is derived from an EMBL/GenBank/DDBJ whole genome shotgun (WGS) entry which is preliminary data.</text>
</comment>
<dbReference type="GO" id="GO:0031405">
    <property type="term" value="F:lipoic acid binding"/>
    <property type="evidence" value="ECO:0007669"/>
    <property type="project" value="TreeGrafter"/>
</dbReference>
<evidence type="ECO:0000259" key="8">
    <source>
        <dbReference type="PROSITE" id="PS50968"/>
    </source>
</evidence>
<comment type="similarity">
    <text evidence="2 6">Belongs to the 2-oxoacid dehydrogenase family.</text>
</comment>
<evidence type="ECO:0000256" key="2">
    <source>
        <dbReference type="ARBA" id="ARBA00007317"/>
    </source>
</evidence>
<dbReference type="GO" id="GO:0005737">
    <property type="term" value="C:cytoplasm"/>
    <property type="evidence" value="ECO:0007669"/>
    <property type="project" value="TreeGrafter"/>
</dbReference>
<dbReference type="InterPro" id="IPR000089">
    <property type="entry name" value="Biotin_lipoyl"/>
</dbReference>
<dbReference type="PROSITE" id="PS50968">
    <property type="entry name" value="BIOTINYL_LIPOYL"/>
    <property type="match status" value="1"/>
</dbReference>
<dbReference type="InterPro" id="IPR036625">
    <property type="entry name" value="E3-bd_dom_sf"/>
</dbReference>
<dbReference type="EMBL" id="JAFBEB010000001">
    <property type="protein sequence ID" value="MBM7588611.1"/>
    <property type="molecule type" value="Genomic_DNA"/>
</dbReference>
<dbReference type="Proteomes" id="UP000717624">
    <property type="component" value="Unassembled WGS sequence"/>
</dbReference>
<feature type="domain" description="Peripheral subunit-binding (PSBD)" evidence="9">
    <location>
        <begin position="115"/>
        <end position="152"/>
    </location>
</feature>
<dbReference type="InterPro" id="IPR004167">
    <property type="entry name" value="PSBD"/>
</dbReference>
<dbReference type="PANTHER" id="PTHR43178:SF5">
    <property type="entry name" value="LIPOAMIDE ACYLTRANSFERASE COMPONENT OF BRANCHED-CHAIN ALPHA-KETO ACID DEHYDROGENASE COMPLEX, MITOCHONDRIAL"/>
    <property type="match status" value="1"/>
</dbReference>
<evidence type="ECO:0000256" key="4">
    <source>
        <dbReference type="ARBA" id="ARBA00022823"/>
    </source>
</evidence>
<feature type="domain" description="Lipoyl-binding" evidence="8">
    <location>
        <begin position="2"/>
        <end position="77"/>
    </location>
</feature>
<dbReference type="InterPro" id="IPR001078">
    <property type="entry name" value="2-oxoacid_DH_actylTfrase"/>
</dbReference>
<dbReference type="PROSITE" id="PS00189">
    <property type="entry name" value="LIPOYL"/>
    <property type="match status" value="1"/>
</dbReference>
<dbReference type="InterPro" id="IPR023213">
    <property type="entry name" value="CAT-like_dom_sf"/>
</dbReference>
<dbReference type="SUPFAM" id="SSF47005">
    <property type="entry name" value="Peripheral subunit-binding domain of 2-oxo acid dehydrogenase complex"/>
    <property type="match status" value="1"/>
</dbReference>